<organism evidence="5 6">
    <name type="scientific">Syphacia muris</name>
    <dbReference type="NCBI Taxonomy" id="451379"/>
    <lineage>
        <taxon>Eukaryota</taxon>
        <taxon>Metazoa</taxon>
        <taxon>Ecdysozoa</taxon>
        <taxon>Nematoda</taxon>
        <taxon>Chromadorea</taxon>
        <taxon>Rhabditida</taxon>
        <taxon>Spirurina</taxon>
        <taxon>Oxyuridomorpha</taxon>
        <taxon>Oxyuroidea</taxon>
        <taxon>Oxyuridae</taxon>
        <taxon>Syphacia</taxon>
    </lineage>
</organism>
<evidence type="ECO:0000256" key="1">
    <source>
        <dbReference type="ARBA" id="ARBA00003186"/>
    </source>
</evidence>
<dbReference type="Pfam" id="PF10203">
    <property type="entry name" value="Pet191_N"/>
    <property type="match status" value="1"/>
</dbReference>
<evidence type="ECO:0000313" key="5">
    <source>
        <dbReference type="Proteomes" id="UP000046393"/>
    </source>
</evidence>
<evidence type="ECO:0000256" key="4">
    <source>
        <dbReference type="ARBA" id="ARBA00023157"/>
    </source>
</evidence>
<protein>
    <recommendedName>
        <fullName evidence="3">Cytochrome c oxidase assembly factor 5</fullName>
    </recommendedName>
</protein>
<dbReference type="InterPro" id="IPR018793">
    <property type="entry name" value="Cyt_c_oxidase_assmbl_Pet191"/>
</dbReference>
<comment type="similarity">
    <text evidence="2">Belongs to the PET191 family.</text>
</comment>
<dbReference type="PANTHER" id="PTHR28627">
    <property type="entry name" value="CYTOCHROME C OXIDASE ASSEMBLY FACTOR 5"/>
    <property type="match status" value="1"/>
</dbReference>
<dbReference type="WBParaSite" id="SMUV_0000751401-mRNA-1">
    <property type="protein sequence ID" value="SMUV_0000751401-mRNA-1"/>
    <property type="gene ID" value="SMUV_0000751401"/>
</dbReference>
<dbReference type="STRING" id="451379.A0A0N5ARW9"/>
<dbReference type="AlphaFoldDB" id="A0A0N5ARW9"/>
<keyword evidence="4" id="KW-1015">Disulfide bond</keyword>
<dbReference type="Proteomes" id="UP000046393">
    <property type="component" value="Unplaced"/>
</dbReference>
<comment type="function">
    <text evidence="1">Involved in an early step of the mitochondrial complex IV assembly process.</text>
</comment>
<proteinExistence type="inferred from homology"/>
<evidence type="ECO:0000256" key="2">
    <source>
        <dbReference type="ARBA" id="ARBA00007785"/>
    </source>
</evidence>
<keyword evidence="5" id="KW-1185">Reference proteome</keyword>
<dbReference type="GO" id="GO:0005739">
    <property type="term" value="C:mitochondrion"/>
    <property type="evidence" value="ECO:0007669"/>
    <property type="project" value="TreeGrafter"/>
</dbReference>
<evidence type="ECO:0000256" key="3">
    <source>
        <dbReference type="ARBA" id="ARBA00021904"/>
    </source>
</evidence>
<evidence type="ECO:0000313" key="6">
    <source>
        <dbReference type="WBParaSite" id="SMUV_0000751401-mRNA-1"/>
    </source>
</evidence>
<name>A0A0N5ARW9_9BILA</name>
<reference evidence="6" key="1">
    <citation type="submission" date="2017-02" db="UniProtKB">
        <authorList>
            <consortium name="WormBaseParasite"/>
        </authorList>
    </citation>
    <scope>IDENTIFICATION</scope>
</reference>
<sequence>MNGDDVDDSTKKRDPAVKIACEELRQQLKSCIKESECVRQQHRRAADCVKANDGTVPQQCFVLIDVFSACKRSMFKGRAPFAIVNATSACQYVTN</sequence>
<accession>A0A0N5ARW9</accession>
<dbReference type="GO" id="GO:0033617">
    <property type="term" value="P:mitochondrial respiratory chain complex IV assembly"/>
    <property type="evidence" value="ECO:0007669"/>
    <property type="project" value="TreeGrafter"/>
</dbReference>
<dbReference type="PANTHER" id="PTHR28627:SF1">
    <property type="entry name" value="CYTOCHROME C OXIDASE ASSEMBLY FACTOR 5"/>
    <property type="match status" value="1"/>
</dbReference>